<evidence type="ECO:0000256" key="4">
    <source>
        <dbReference type="ARBA" id="ARBA00022490"/>
    </source>
</evidence>
<feature type="active site" evidence="11">
    <location>
        <position position="190"/>
    </location>
</feature>
<dbReference type="InterPro" id="IPR013762">
    <property type="entry name" value="Integrase-like_cat_sf"/>
</dbReference>
<dbReference type="HAMAP" id="MF_01807">
    <property type="entry name" value="Recomb_XerD"/>
    <property type="match status" value="1"/>
</dbReference>
<feature type="domain" description="Tyr recombinase" evidence="12">
    <location>
        <begin position="116"/>
        <end position="308"/>
    </location>
</feature>
<dbReference type="Pfam" id="PF00589">
    <property type="entry name" value="Phage_integrase"/>
    <property type="match status" value="1"/>
</dbReference>
<evidence type="ECO:0000256" key="6">
    <source>
        <dbReference type="ARBA" id="ARBA00022829"/>
    </source>
</evidence>
<dbReference type="InterPro" id="IPR011932">
    <property type="entry name" value="Recomb_XerD"/>
</dbReference>
<dbReference type="PROSITE" id="PS51898">
    <property type="entry name" value="TYR_RECOMBINASE"/>
    <property type="match status" value="1"/>
</dbReference>
<dbReference type="GO" id="GO:0051301">
    <property type="term" value="P:cell division"/>
    <property type="evidence" value="ECO:0007669"/>
    <property type="project" value="UniProtKB-KW"/>
</dbReference>
<sequence length="314" mass="33807">MPAHQREPSTPAQRIAATWLNHLAVERGVSSNTLSNYRRDVRRYLGWLAESGIEDLGDVTRSHVEAYLAWLRSTMAASSANRALVVARGLHKFAVAEGVLGLDVASEVSPPAPPQHLPDTLSVDEVARLIESVPDGEAASPIDVRDRALLELLYGTGARISEVVGLAVDDIHDALESEPGTPGVLRITGKGNKERLVPVGSKAQAAVRAYLVRARPVLSGGRTPALFLNTRGNPLTRQSAWAVLQTATQRAGLDAKVSPHTLRHSFATHLLEGGADVRTVQELLGHSSVTTTQIYTHVTADALRETWRTAHPRA</sequence>
<dbReference type="NCBIfam" id="TIGR02225">
    <property type="entry name" value="recomb_XerD"/>
    <property type="match status" value="1"/>
</dbReference>
<dbReference type="InterPro" id="IPR050090">
    <property type="entry name" value="Tyrosine_recombinase_XerCD"/>
</dbReference>
<keyword evidence="8 11" id="KW-0238">DNA-binding</keyword>
<proteinExistence type="inferred from homology"/>
<organism evidence="14 15">
    <name type="scientific">Corynebacterium phoceense</name>
    <dbReference type="NCBI Taxonomy" id="1686286"/>
    <lineage>
        <taxon>Bacteria</taxon>
        <taxon>Bacillati</taxon>
        <taxon>Actinomycetota</taxon>
        <taxon>Actinomycetes</taxon>
        <taxon>Mycobacteriales</taxon>
        <taxon>Corynebacteriaceae</taxon>
        <taxon>Corynebacterium</taxon>
    </lineage>
</organism>
<dbReference type="InterPro" id="IPR002104">
    <property type="entry name" value="Integrase_catalytic"/>
</dbReference>
<evidence type="ECO:0000313" key="15">
    <source>
        <dbReference type="Proteomes" id="UP000318080"/>
    </source>
</evidence>
<reference evidence="14 15" key="1">
    <citation type="submission" date="2019-06" db="EMBL/GenBank/DDBJ databases">
        <title>Draft genome of C. phoceense Strain 272.</title>
        <authorList>
            <person name="Pacheco L.G.C."/>
            <person name="Barberis C.M."/>
            <person name="Almuzara M.N."/>
            <person name="Traglia G.M."/>
            <person name="Santos C.S."/>
            <person name="Rocha D.J.P.G."/>
            <person name="Aguiar E.R.G.R."/>
            <person name="Vay C.A."/>
        </authorList>
    </citation>
    <scope>NUCLEOTIDE SEQUENCE [LARGE SCALE GENOMIC DNA]</scope>
    <source>
        <strain evidence="14 15">272</strain>
    </source>
</reference>
<evidence type="ECO:0000313" key="14">
    <source>
        <dbReference type="EMBL" id="TQE42504.1"/>
    </source>
</evidence>
<comment type="function">
    <text evidence="11">Site-specific tyrosine recombinase, which acts by catalyzing the cutting and rejoining of the recombining DNA molecules. The XerC-XerD complex is essential to convert dimers of the bacterial chromosome into monomers to permit their segregation at cell division. It also contributes to the segregational stability of plasmids.</text>
</comment>
<dbReference type="GO" id="GO:0007059">
    <property type="term" value="P:chromosome segregation"/>
    <property type="evidence" value="ECO:0007669"/>
    <property type="project" value="UniProtKB-UniRule"/>
</dbReference>
<evidence type="ECO:0000259" key="12">
    <source>
        <dbReference type="PROSITE" id="PS51898"/>
    </source>
</evidence>
<keyword evidence="6 11" id="KW-0159">Chromosome partition</keyword>
<evidence type="ECO:0000256" key="7">
    <source>
        <dbReference type="ARBA" id="ARBA00022908"/>
    </source>
</evidence>
<feature type="active site" evidence="11">
    <location>
        <position position="159"/>
    </location>
</feature>
<evidence type="ECO:0000256" key="10">
    <source>
        <dbReference type="ARBA" id="ARBA00023306"/>
    </source>
</evidence>
<dbReference type="AlphaFoldDB" id="A0A540R524"/>
<keyword evidence="10 11" id="KW-0131">Cell cycle</keyword>
<evidence type="ECO:0000256" key="3">
    <source>
        <dbReference type="ARBA" id="ARBA00015810"/>
    </source>
</evidence>
<dbReference type="InterPro" id="IPR010998">
    <property type="entry name" value="Integrase_recombinase_N"/>
</dbReference>
<keyword evidence="4 11" id="KW-0963">Cytoplasm</keyword>
<dbReference type="InterPro" id="IPR011010">
    <property type="entry name" value="DNA_brk_join_enz"/>
</dbReference>
<gene>
    <name evidence="11 14" type="primary">xerD</name>
    <name evidence="14" type="ORF">EJK80_12250</name>
</gene>
<dbReference type="Proteomes" id="UP000318080">
    <property type="component" value="Unassembled WGS sequence"/>
</dbReference>
<dbReference type="HAMAP" id="MF_01808">
    <property type="entry name" value="Recomb_XerC_XerD"/>
    <property type="match status" value="1"/>
</dbReference>
<feature type="domain" description="Core-binding (CB)" evidence="13">
    <location>
        <begin position="10"/>
        <end position="95"/>
    </location>
</feature>
<dbReference type="Pfam" id="PF02899">
    <property type="entry name" value="Phage_int_SAM_1"/>
    <property type="match status" value="1"/>
</dbReference>
<feature type="active site" evidence="11">
    <location>
        <position position="260"/>
    </location>
</feature>
<feature type="active site" evidence="11">
    <location>
        <position position="286"/>
    </location>
</feature>
<keyword evidence="5 11" id="KW-0132">Cell division</keyword>
<evidence type="ECO:0000256" key="9">
    <source>
        <dbReference type="ARBA" id="ARBA00023172"/>
    </source>
</evidence>
<dbReference type="GO" id="GO:0003677">
    <property type="term" value="F:DNA binding"/>
    <property type="evidence" value="ECO:0007669"/>
    <property type="project" value="UniProtKB-UniRule"/>
</dbReference>
<comment type="subunit">
    <text evidence="11">Forms a cyclic heterotetrameric complex composed of two molecules of XerC and two molecules of XerD.</text>
</comment>
<evidence type="ECO:0000256" key="8">
    <source>
        <dbReference type="ARBA" id="ARBA00023125"/>
    </source>
</evidence>
<dbReference type="GO" id="GO:0009037">
    <property type="term" value="F:tyrosine-based site-specific recombinase activity"/>
    <property type="evidence" value="ECO:0007669"/>
    <property type="project" value="UniProtKB-UniRule"/>
</dbReference>
<accession>A0A540R524</accession>
<evidence type="ECO:0000256" key="1">
    <source>
        <dbReference type="ARBA" id="ARBA00004496"/>
    </source>
</evidence>
<dbReference type="Gene3D" id="1.10.443.10">
    <property type="entry name" value="Intergrase catalytic core"/>
    <property type="match status" value="1"/>
</dbReference>
<keyword evidence="15" id="KW-1185">Reference proteome</keyword>
<dbReference type="NCBIfam" id="NF001399">
    <property type="entry name" value="PRK00283.1"/>
    <property type="match status" value="1"/>
</dbReference>
<evidence type="ECO:0000259" key="13">
    <source>
        <dbReference type="PROSITE" id="PS51900"/>
    </source>
</evidence>
<dbReference type="PROSITE" id="PS51900">
    <property type="entry name" value="CB"/>
    <property type="match status" value="1"/>
</dbReference>
<name>A0A540R524_9CORY</name>
<dbReference type="InterPro" id="IPR004107">
    <property type="entry name" value="Integrase_SAM-like_N"/>
</dbReference>
<dbReference type="InterPro" id="IPR044068">
    <property type="entry name" value="CB"/>
</dbReference>
<dbReference type="PANTHER" id="PTHR30349:SF81">
    <property type="entry name" value="TYROSINE RECOMBINASE XERC"/>
    <property type="match status" value="1"/>
</dbReference>
<evidence type="ECO:0000256" key="2">
    <source>
        <dbReference type="ARBA" id="ARBA00010450"/>
    </source>
</evidence>
<dbReference type="SUPFAM" id="SSF56349">
    <property type="entry name" value="DNA breaking-rejoining enzymes"/>
    <property type="match status" value="1"/>
</dbReference>
<dbReference type="PANTHER" id="PTHR30349">
    <property type="entry name" value="PHAGE INTEGRASE-RELATED"/>
    <property type="match status" value="1"/>
</dbReference>
<comment type="subcellular location">
    <subcellularLocation>
        <location evidence="1 11">Cytoplasm</location>
    </subcellularLocation>
</comment>
<evidence type="ECO:0000256" key="5">
    <source>
        <dbReference type="ARBA" id="ARBA00022618"/>
    </source>
</evidence>
<dbReference type="InterPro" id="IPR023009">
    <property type="entry name" value="Tyrosine_recombinase_XerC/XerD"/>
</dbReference>
<comment type="caution">
    <text evidence="14">The sequence shown here is derived from an EMBL/GenBank/DDBJ whole genome shotgun (WGS) entry which is preliminary data.</text>
</comment>
<dbReference type="STRING" id="1686286.GCA_900092335_01725"/>
<comment type="similarity">
    <text evidence="2 11">Belongs to the 'phage' integrase family. XerD subfamily.</text>
</comment>
<evidence type="ECO:0000256" key="11">
    <source>
        <dbReference type="HAMAP-Rule" id="MF_01807"/>
    </source>
</evidence>
<feature type="active site" description="O-(3'-phospho-DNA)-tyrosine intermediate" evidence="11">
    <location>
        <position position="295"/>
    </location>
</feature>
<dbReference type="GO" id="GO:0005737">
    <property type="term" value="C:cytoplasm"/>
    <property type="evidence" value="ECO:0007669"/>
    <property type="project" value="UniProtKB-SubCell"/>
</dbReference>
<keyword evidence="9 11" id="KW-0233">DNA recombination</keyword>
<feature type="active site" evidence="11">
    <location>
        <position position="263"/>
    </location>
</feature>
<dbReference type="Gene3D" id="1.10.150.130">
    <property type="match status" value="1"/>
</dbReference>
<dbReference type="CDD" id="cd00798">
    <property type="entry name" value="INT_XerDC_C"/>
    <property type="match status" value="1"/>
</dbReference>
<dbReference type="GO" id="GO:0006313">
    <property type="term" value="P:DNA transposition"/>
    <property type="evidence" value="ECO:0007669"/>
    <property type="project" value="UniProtKB-UniRule"/>
</dbReference>
<keyword evidence="7 11" id="KW-0229">DNA integration</keyword>
<protein>
    <recommendedName>
        <fullName evidence="3 11">Tyrosine recombinase XerD</fullName>
    </recommendedName>
</protein>
<dbReference type="EMBL" id="VHIR01000025">
    <property type="protein sequence ID" value="TQE42504.1"/>
    <property type="molecule type" value="Genomic_DNA"/>
</dbReference>